<dbReference type="InterPro" id="IPR011761">
    <property type="entry name" value="ATP-grasp"/>
</dbReference>
<dbReference type="NCBIfam" id="NF006367">
    <property type="entry name" value="PRK08591.1"/>
    <property type="match status" value="1"/>
</dbReference>
<evidence type="ECO:0000256" key="5">
    <source>
        <dbReference type="ARBA" id="ARBA00022516"/>
    </source>
</evidence>
<comment type="function">
    <text evidence="1">This protein is a component of the acetyl coenzyme A carboxylase complex; first, biotin carboxylase catalyzes the carboxylation of the carrier protein and then the transcarboxylase transfers the carboxyl group to form malonyl-CoA.</text>
</comment>
<organism evidence="16 17">
    <name type="scientific">Bacillus cytotoxicus</name>
    <dbReference type="NCBI Taxonomy" id="580165"/>
    <lineage>
        <taxon>Bacteria</taxon>
        <taxon>Bacillati</taxon>
        <taxon>Bacillota</taxon>
        <taxon>Bacilli</taxon>
        <taxon>Bacillales</taxon>
        <taxon>Bacillaceae</taxon>
        <taxon>Bacillus</taxon>
        <taxon>Bacillus cereus group</taxon>
    </lineage>
</organism>
<evidence type="ECO:0000313" key="17">
    <source>
        <dbReference type="Proteomes" id="UP000242164"/>
    </source>
</evidence>
<dbReference type="InterPro" id="IPR005482">
    <property type="entry name" value="Biotin_COase_C"/>
</dbReference>
<comment type="caution">
    <text evidence="16">The sequence shown here is derived from an EMBL/GenBank/DDBJ whole genome shotgun (WGS) entry which is preliminary data.</text>
</comment>
<evidence type="ECO:0000256" key="3">
    <source>
        <dbReference type="ARBA" id="ARBA00011750"/>
    </source>
</evidence>
<dbReference type="InterPro" id="IPR011054">
    <property type="entry name" value="Rudment_hybrid_motif"/>
</dbReference>
<dbReference type="FunFam" id="3.40.50.20:FF:000010">
    <property type="entry name" value="Propionyl-CoA carboxylase subunit alpha"/>
    <property type="match status" value="1"/>
</dbReference>
<dbReference type="InterPro" id="IPR005479">
    <property type="entry name" value="CPAse_ATP-bd"/>
</dbReference>
<evidence type="ECO:0000256" key="11">
    <source>
        <dbReference type="ARBA" id="ARBA00023267"/>
    </source>
</evidence>
<dbReference type="AlphaFoldDB" id="A0AAX2CH09"/>
<dbReference type="EMBL" id="FMIK01000024">
    <property type="protein sequence ID" value="SCL92394.1"/>
    <property type="molecule type" value="Genomic_DNA"/>
</dbReference>
<dbReference type="FunFam" id="3.30.470.20:FF:000028">
    <property type="entry name" value="Methylcrotonoyl-CoA carboxylase subunit alpha, mitochondrial"/>
    <property type="match status" value="1"/>
</dbReference>
<keyword evidence="9 13" id="KW-0067">ATP-binding</keyword>
<gene>
    <name evidence="16" type="ORF">BCB44BAC_02041</name>
</gene>
<evidence type="ECO:0000256" key="4">
    <source>
        <dbReference type="ARBA" id="ARBA00013263"/>
    </source>
</evidence>
<dbReference type="PANTHER" id="PTHR18866">
    <property type="entry name" value="CARBOXYLASE:PYRUVATE/ACETYL-COA/PROPIONYL-COA CARBOXYLASE"/>
    <property type="match status" value="1"/>
</dbReference>
<evidence type="ECO:0000256" key="8">
    <source>
        <dbReference type="ARBA" id="ARBA00022832"/>
    </source>
</evidence>
<keyword evidence="10" id="KW-0275">Fatty acid biosynthesis</keyword>
<sequence>MQIKGGLTMFQKILIANRGEIAVRIIKTCQKLGIQTVAIYSEADENALHVKLADEAYVVGGPRVQESYLNLEKIIEIAKKTNTEAIHPGYGLLSENPSLAIRCKEEGIAFIGPSDEIIAKMGSKIESRLAMQEANVPVVPGITTNIETAEEALEIAKQIGYPLMLKASAGGGGIGMQLMETEQTLTKAFESNKTRAQNFFGNGEMYLERYIADAHHIEIQILADTHGNTVYLWERECSVQRRNQKVIEEAPSPFLDEKTRKKMGEVAVQAAKALGYTNAGTVEFLVDDQKNFYFLEMNTRLQVEHPVTEEITGLDLVEEQIRIAYGEKLSFTQEEINRNGHAIEARIYAEDPKTFFPSPGTITNVTLPTHVRIDHFLENNVTITPFYDPMIAKIIAHGETRDEAIVKLQNALQELKVEGIKTNTPMLLQVLEDEVFQSGVYTTGFVAKQLVKK</sequence>
<accession>A0AAX2CH09</accession>
<keyword evidence="7 13" id="KW-0547">Nucleotide-binding</keyword>
<dbReference type="EC" id="6.3.4.14" evidence="4"/>
<evidence type="ECO:0000259" key="15">
    <source>
        <dbReference type="PROSITE" id="PS50979"/>
    </source>
</evidence>
<dbReference type="FunFam" id="3.30.1490.20:FF:000003">
    <property type="entry name" value="acetyl-CoA carboxylase isoform X1"/>
    <property type="match status" value="1"/>
</dbReference>
<dbReference type="Gene3D" id="3.30.1490.20">
    <property type="entry name" value="ATP-grasp fold, A domain"/>
    <property type="match status" value="1"/>
</dbReference>
<evidence type="ECO:0000256" key="6">
    <source>
        <dbReference type="ARBA" id="ARBA00022598"/>
    </source>
</evidence>
<evidence type="ECO:0000256" key="9">
    <source>
        <dbReference type="ARBA" id="ARBA00022840"/>
    </source>
</evidence>
<evidence type="ECO:0000259" key="14">
    <source>
        <dbReference type="PROSITE" id="PS50975"/>
    </source>
</evidence>
<proteinExistence type="predicted"/>
<dbReference type="PROSITE" id="PS50979">
    <property type="entry name" value="BC"/>
    <property type="match status" value="1"/>
</dbReference>
<keyword evidence="10" id="KW-0443">Lipid metabolism</keyword>
<dbReference type="InterPro" id="IPR011764">
    <property type="entry name" value="Biotin_carboxylation_dom"/>
</dbReference>
<dbReference type="PROSITE" id="PS00866">
    <property type="entry name" value="CPSASE_1"/>
    <property type="match status" value="1"/>
</dbReference>
<evidence type="ECO:0000256" key="10">
    <source>
        <dbReference type="ARBA" id="ARBA00023160"/>
    </source>
</evidence>
<dbReference type="Gene3D" id="3.30.470.20">
    <property type="entry name" value="ATP-grasp fold, B domain"/>
    <property type="match status" value="1"/>
</dbReference>
<dbReference type="PROSITE" id="PS00867">
    <property type="entry name" value="CPSASE_2"/>
    <property type="match status" value="1"/>
</dbReference>
<evidence type="ECO:0000256" key="12">
    <source>
        <dbReference type="ARBA" id="ARBA00048600"/>
    </source>
</evidence>
<dbReference type="SMART" id="SM00878">
    <property type="entry name" value="Biotin_carb_C"/>
    <property type="match status" value="1"/>
</dbReference>
<keyword evidence="8" id="KW-0276">Fatty acid metabolism</keyword>
<comment type="subunit">
    <text evidence="3">Acetyl-CoA carboxylase is a heterohexamer of biotin carboxyl carrier protein, biotin carboxylase and the two subunits of carboxyl transferase in a 2:2 complex.</text>
</comment>
<comment type="pathway">
    <text evidence="2">Lipid metabolism; malonyl-CoA biosynthesis; malonyl-CoA from acetyl-CoA: step 1/1.</text>
</comment>
<name>A0AAX2CH09_9BACI</name>
<dbReference type="SUPFAM" id="SSF52440">
    <property type="entry name" value="PreATP-grasp domain"/>
    <property type="match status" value="1"/>
</dbReference>
<dbReference type="InterPro" id="IPR013815">
    <property type="entry name" value="ATP_grasp_subdomain_1"/>
</dbReference>
<evidence type="ECO:0000256" key="2">
    <source>
        <dbReference type="ARBA" id="ARBA00004956"/>
    </source>
</evidence>
<evidence type="ECO:0000256" key="7">
    <source>
        <dbReference type="ARBA" id="ARBA00022741"/>
    </source>
</evidence>
<dbReference type="Gene3D" id="3.40.50.20">
    <property type="match status" value="1"/>
</dbReference>
<dbReference type="SUPFAM" id="SSF51246">
    <property type="entry name" value="Rudiment single hybrid motif"/>
    <property type="match status" value="1"/>
</dbReference>
<dbReference type="InterPro" id="IPR005481">
    <property type="entry name" value="BC-like_N"/>
</dbReference>
<dbReference type="PANTHER" id="PTHR18866:SF128">
    <property type="entry name" value="UREA AMIDOLYASE"/>
    <property type="match status" value="1"/>
</dbReference>
<feature type="domain" description="Biotin carboxylation" evidence="15">
    <location>
        <begin position="9"/>
        <end position="451"/>
    </location>
</feature>
<dbReference type="Proteomes" id="UP000242164">
    <property type="component" value="Unassembled WGS sequence"/>
</dbReference>
<dbReference type="Pfam" id="PF02785">
    <property type="entry name" value="Biotin_carb_C"/>
    <property type="match status" value="1"/>
</dbReference>
<dbReference type="GO" id="GO:0005524">
    <property type="term" value="F:ATP binding"/>
    <property type="evidence" value="ECO:0007669"/>
    <property type="project" value="UniProtKB-UniRule"/>
</dbReference>
<evidence type="ECO:0000256" key="1">
    <source>
        <dbReference type="ARBA" id="ARBA00003761"/>
    </source>
</evidence>
<dbReference type="SUPFAM" id="SSF56059">
    <property type="entry name" value="Glutathione synthetase ATP-binding domain-like"/>
    <property type="match status" value="1"/>
</dbReference>
<protein>
    <recommendedName>
        <fullName evidence="4">biotin carboxylase</fullName>
        <ecNumber evidence="4">6.3.4.14</ecNumber>
    </recommendedName>
</protein>
<dbReference type="PROSITE" id="PS50975">
    <property type="entry name" value="ATP_GRASP"/>
    <property type="match status" value="1"/>
</dbReference>
<dbReference type="GO" id="GO:0004075">
    <property type="term" value="F:biotin carboxylase activity"/>
    <property type="evidence" value="ECO:0007669"/>
    <property type="project" value="UniProtKB-EC"/>
</dbReference>
<comment type="catalytic activity">
    <reaction evidence="12">
        <text>N(6)-biotinyl-L-lysyl-[protein] + hydrogencarbonate + ATP = N(6)-carboxybiotinyl-L-lysyl-[protein] + ADP + phosphate + H(+)</text>
        <dbReference type="Rhea" id="RHEA:13501"/>
        <dbReference type="Rhea" id="RHEA-COMP:10505"/>
        <dbReference type="Rhea" id="RHEA-COMP:10506"/>
        <dbReference type="ChEBI" id="CHEBI:15378"/>
        <dbReference type="ChEBI" id="CHEBI:17544"/>
        <dbReference type="ChEBI" id="CHEBI:30616"/>
        <dbReference type="ChEBI" id="CHEBI:43474"/>
        <dbReference type="ChEBI" id="CHEBI:83144"/>
        <dbReference type="ChEBI" id="CHEBI:83145"/>
        <dbReference type="ChEBI" id="CHEBI:456216"/>
        <dbReference type="EC" id="6.3.4.14"/>
    </reaction>
</comment>
<evidence type="ECO:0000313" key="16">
    <source>
        <dbReference type="EMBL" id="SCL92394.1"/>
    </source>
</evidence>
<dbReference type="GO" id="GO:0046872">
    <property type="term" value="F:metal ion binding"/>
    <property type="evidence" value="ECO:0007669"/>
    <property type="project" value="InterPro"/>
</dbReference>
<evidence type="ECO:0000256" key="13">
    <source>
        <dbReference type="PROSITE-ProRule" id="PRU00409"/>
    </source>
</evidence>
<feature type="domain" description="ATP-grasp" evidence="14">
    <location>
        <begin position="128"/>
        <end position="325"/>
    </location>
</feature>
<dbReference type="GO" id="GO:0006633">
    <property type="term" value="P:fatty acid biosynthetic process"/>
    <property type="evidence" value="ECO:0007669"/>
    <property type="project" value="UniProtKB-KW"/>
</dbReference>
<dbReference type="Pfam" id="PF02786">
    <property type="entry name" value="CPSase_L_D2"/>
    <property type="match status" value="1"/>
</dbReference>
<keyword evidence="11" id="KW-0092">Biotin</keyword>
<keyword evidence="5" id="KW-0444">Lipid biosynthesis</keyword>
<dbReference type="InterPro" id="IPR050856">
    <property type="entry name" value="Biotin_carboxylase_complex"/>
</dbReference>
<reference evidence="16 17" key="1">
    <citation type="submission" date="2016-08" db="EMBL/GenBank/DDBJ databases">
        <authorList>
            <person name="Loux V."/>
            <person name="Rue O."/>
        </authorList>
    </citation>
    <scope>NUCLEOTIDE SEQUENCE [LARGE SCALE GENOMIC DNA]</scope>
    <source>
        <strain evidence="16 17">AFSSA_08CEB44bac</strain>
    </source>
</reference>
<dbReference type="Pfam" id="PF00289">
    <property type="entry name" value="Biotin_carb_N"/>
    <property type="match status" value="1"/>
</dbReference>
<dbReference type="InterPro" id="IPR016185">
    <property type="entry name" value="PreATP-grasp_dom_sf"/>
</dbReference>
<keyword evidence="6" id="KW-0436">Ligase</keyword>